<evidence type="ECO:0000313" key="2">
    <source>
        <dbReference type="Proteomes" id="UP001152592"/>
    </source>
</evidence>
<sequence length="119" mass="13719">MDVFQPIIETLEQMEREDPKLAIQAARLVGLYRRLWGSCNSKHHASQQLAADNQKLHITNSHLLRERESLKQQQSNQIARLTLFEQALDQVRERIVGVLKDWDQYAQGATSGYSMEGSR</sequence>
<dbReference type="EMBL" id="CAJVPD010000051">
    <property type="protein sequence ID" value="CAG8272488.1"/>
    <property type="molecule type" value="Genomic_DNA"/>
</dbReference>
<gene>
    <name evidence="1" type="ORF">PSALAMII_LOCUS1200</name>
</gene>
<protein>
    <submittedName>
        <fullName evidence="1">Uncharacterized protein</fullName>
    </submittedName>
</protein>
<name>A0A9W4IG43_9EURO</name>
<dbReference type="Proteomes" id="UP001152592">
    <property type="component" value="Unassembled WGS sequence"/>
</dbReference>
<comment type="caution">
    <text evidence="1">The sequence shown here is derived from an EMBL/GenBank/DDBJ whole genome shotgun (WGS) entry which is preliminary data.</text>
</comment>
<accession>A0A9W4IG43</accession>
<dbReference type="AlphaFoldDB" id="A0A9W4IG43"/>
<dbReference type="OrthoDB" id="9975114at2759"/>
<proteinExistence type="predicted"/>
<reference evidence="1" key="1">
    <citation type="submission" date="2021-07" db="EMBL/GenBank/DDBJ databases">
        <authorList>
            <person name="Branca A.L. A."/>
        </authorList>
    </citation>
    <scope>NUCLEOTIDE SEQUENCE</scope>
</reference>
<organism evidence="1 2">
    <name type="scientific">Penicillium salamii</name>
    <dbReference type="NCBI Taxonomy" id="1612424"/>
    <lineage>
        <taxon>Eukaryota</taxon>
        <taxon>Fungi</taxon>
        <taxon>Dikarya</taxon>
        <taxon>Ascomycota</taxon>
        <taxon>Pezizomycotina</taxon>
        <taxon>Eurotiomycetes</taxon>
        <taxon>Eurotiomycetidae</taxon>
        <taxon>Eurotiales</taxon>
        <taxon>Aspergillaceae</taxon>
        <taxon>Penicillium</taxon>
    </lineage>
</organism>
<evidence type="ECO:0000313" key="1">
    <source>
        <dbReference type="EMBL" id="CAG8272488.1"/>
    </source>
</evidence>